<evidence type="ECO:0000313" key="9">
    <source>
        <dbReference type="Proteomes" id="UP000055611"/>
    </source>
</evidence>
<dbReference type="GO" id="GO:0006741">
    <property type="term" value="P:NADP+ biosynthetic process"/>
    <property type="evidence" value="ECO:0007669"/>
    <property type="project" value="UniProtKB-UniRule"/>
</dbReference>
<dbReference type="EMBL" id="CP014206">
    <property type="protein sequence ID" value="AMK11084.1"/>
    <property type="molecule type" value="Genomic_DNA"/>
</dbReference>
<organism evidence="8 10">
    <name type="scientific">Pseudodesulfovibrio indicus</name>
    <dbReference type="NCBI Taxonomy" id="1716143"/>
    <lineage>
        <taxon>Bacteria</taxon>
        <taxon>Pseudomonadati</taxon>
        <taxon>Thermodesulfobacteriota</taxon>
        <taxon>Desulfovibrionia</taxon>
        <taxon>Desulfovibrionales</taxon>
        <taxon>Desulfovibrionaceae</taxon>
    </lineage>
</organism>
<dbReference type="PANTHER" id="PTHR20275:SF0">
    <property type="entry name" value="NAD KINASE"/>
    <property type="match status" value="1"/>
</dbReference>
<dbReference type="RefSeq" id="WP_066802343.1">
    <property type="nucleotide sequence ID" value="NZ_CP014206.1"/>
</dbReference>
<evidence type="ECO:0000256" key="3">
    <source>
        <dbReference type="ARBA" id="ARBA00022857"/>
    </source>
</evidence>
<comment type="cofactor">
    <cofactor evidence="6">
        <name>a divalent metal cation</name>
        <dbReference type="ChEBI" id="CHEBI:60240"/>
    </cofactor>
</comment>
<dbReference type="Gene3D" id="2.60.200.30">
    <property type="entry name" value="Probable inorganic polyphosphate/atp-NAD kinase, domain 2"/>
    <property type="match status" value="1"/>
</dbReference>
<dbReference type="GO" id="GO:0019674">
    <property type="term" value="P:NAD+ metabolic process"/>
    <property type="evidence" value="ECO:0007669"/>
    <property type="project" value="InterPro"/>
</dbReference>
<evidence type="ECO:0000313" key="10">
    <source>
        <dbReference type="Proteomes" id="UP000295506"/>
    </source>
</evidence>
<dbReference type="InterPro" id="IPR016064">
    <property type="entry name" value="NAD/diacylglycerol_kinase_sf"/>
</dbReference>
<evidence type="ECO:0000256" key="2">
    <source>
        <dbReference type="ARBA" id="ARBA00022777"/>
    </source>
</evidence>
<keyword evidence="6" id="KW-0547">Nucleotide-binding</keyword>
<dbReference type="GO" id="GO:0005737">
    <property type="term" value="C:cytoplasm"/>
    <property type="evidence" value="ECO:0007669"/>
    <property type="project" value="UniProtKB-SubCell"/>
</dbReference>
<dbReference type="InterPro" id="IPR017438">
    <property type="entry name" value="ATP-NAD_kinase_N"/>
</dbReference>
<protein>
    <recommendedName>
        <fullName evidence="6">NAD kinase</fullName>
        <ecNumber evidence="6">2.7.1.23</ecNumber>
    </recommendedName>
    <alternativeName>
        <fullName evidence="6">ATP-dependent NAD kinase</fullName>
    </alternativeName>
</protein>
<dbReference type="Pfam" id="PF01513">
    <property type="entry name" value="NAD_kinase"/>
    <property type="match status" value="1"/>
</dbReference>
<dbReference type="HAMAP" id="MF_00361">
    <property type="entry name" value="NAD_kinase"/>
    <property type="match status" value="1"/>
</dbReference>
<dbReference type="EC" id="2.7.1.23" evidence="6"/>
<evidence type="ECO:0000256" key="1">
    <source>
        <dbReference type="ARBA" id="ARBA00022679"/>
    </source>
</evidence>
<keyword evidence="3 6" id="KW-0521">NADP</keyword>
<dbReference type="NCBIfam" id="NF003406">
    <property type="entry name" value="PRK04761.1"/>
    <property type="match status" value="1"/>
</dbReference>
<dbReference type="GO" id="GO:0005524">
    <property type="term" value="F:ATP binding"/>
    <property type="evidence" value="ECO:0007669"/>
    <property type="project" value="UniProtKB-KW"/>
</dbReference>
<feature type="binding site" evidence="6">
    <location>
        <begin position="118"/>
        <end position="119"/>
    </location>
    <ligand>
        <name>NAD(+)</name>
        <dbReference type="ChEBI" id="CHEBI:57540"/>
    </ligand>
</feature>
<dbReference type="EMBL" id="SOBK01000001">
    <property type="protein sequence ID" value="TDT92098.1"/>
    <property type="molecule type" value="Genomic_DNA"/>
</dbReference>
<dbReference type="GO" id="GO:0051287">
    <property type="term" value="F:NAD binding"/>
    <property type="evidence" value="ECO:0007669"/>
    <property type="project" value="UniProtKB-ARBA"/>
</dbReference>
<comment type="function">
    <text evidence="6">Involved in the regulation of the intracellular balance of NAD and NADP, and is a key enzyme in the biosynthesis of NADP. Catalyzes specifically the phosphorylation on 2'-hydroxyl of the adenosine moiety of NAD to yield NADP.</text>
</comment>
<feature type="binding site" evidence="6">
    <location>
        <begin position="159"/>
        <end position="164"/>
    </location>
    <ligand>
        <name>NAD(+)</name>
        <dbReference type="ChEBI" id="CHEBI:57540"/>
    </ligand>
</feature>
<reference evidence="7 9" key="1">
    <citation type="journal article" date="2016" name="Front. Microbiol.">
        <title>Genome Sequence of the Piezophilic, Mesophilic Sulfate-Reducing Bacterium Desulfovibrio indicus J2T.</title>
        <authorList>
            <person name="Cao J."/>
            <person name="Maignien L."/>
            <person name="Shao Z."/>
            <person name="Alain K."/>
            <person name="Jebbar M."/>
        </authorList>
    </citation>
    <scope>NUCLEOTIDE SEQUENCE [LARGE SCALE GENOMIC DNA]</scope>
    <source>
        <strain evidence="7 9">J2</strain>
    </source>
</reference>
<dbReference type="GO" id="GO:0046872">
    <property type="term" value="F:metal ion binding"/>
    <property type="evidence" value="ECO:0007669"/>
    <property type="project" value="UniProtKB-UniRule"/>
</dbReference>
<evidence type="ECO:0000256" key="5">
    <source>
        <dbReference type="ARBA" id="ARBA00047925"/>
    </source>
</evidence>
<dbReference type="Proteomes" id="UP000295506">
    <property type="component" value="Unassembled WGS sequence"/>
</dbReference>
<keyword evidence="9" id="KW-1185">Reference proteome</keyword>
<sequence length="259" mass="28454">MHSAASIEKIACVASDTPKAREGLDRLARSYPLVPADRADALVVLGGDGFMLQTVHEYMDAGIPFYGMNRGTIGFLLNRFDPDGLMERINLARPQPLNPLVMTAETVDGQTFSALAFNEVSLHRYSQQSANIRLSINSREKLERLVCDGIMVATPAGSTAYNLSAQGPIIPLGSNVLALTPVSPFRPRRWNGALLPHSAVVEFDILDPARRPVGAAADSFEVRDVVRVRVVEDHSRPARLLFDPGHSLEERIFNEQFVH</sequence>
<comment type="subcellular location">
    <subcellularLocation>
        <location evidence="6">Cytoplasm</location>
    </subcellularLocation>
</comment>
<name>A0A126QMG4_9BACT</name>
<evidence type="ECO:0000313" key="7">
    <source>
        <dbReference type="EMBL" id="AMK11084.1"/>
    </source>
</evidence>
<gene>
    <name evidence="6" type="primary">nadK</name>
    <name evidence="7" type="ORF">AWY79_08145</name>
    <name evidence="8" type="ORF">EDC59_101502</name>
</gene>
<dbReference type="KEGG" id="dej:AWY79_08145"/>
<dbReference type="InterPro" id="IPR017437">
    <property type="entry name" value="ATP-NAD_kinase_PpnK-typ_C"/>
</dbReference>
<keyword evidence="4 6" id="KW-0520">NAD</keyword>
<feature type="binding site" evidence="6">
    <location>
        <position position="156"/>
    </location>
    <ligand>
        <name>NAD(+)</name>
        <dbReference type="ChEBI" id="CHEBI:57540"/>
    </ligand>
</feature>
<feature type="binding site" evidence="6">
    <location>
        <begin position="48"/>
        <end position="49"/>
    </location>
    <ligand>
        <name>NAD(+)</name>
        <dbReference type="ChEBI" id="CHEBI:57540"/>
    </ligand>
</feature>
<dbReference type="Proteomes" id="UP000055611">
    <property type="component" value="Chromosome"/>
</dbReference>
<comment type="catalytic activity">
    <reaction evidence="5 6">
        <text>NAD(+) + ATP = ADP + NADP(+) + H(+)</text>
        <dbReference type="Rhea" id="RHEA:18629"/>
        <dbReference type="ChEBI" id="CHEBI:15378"/>
        <dbReference type="ChEBI" id="CHEBI:30616"/>
        <dbReference type="ChEBI" id="CHEBI:57540"/>
        <dbReference type="ChEBI" id="CHEBI:58349"/>
        <dbReference type="ChEBI" id="CHEBI:456216"/>
        <dbReference type="EC" id="2.7.1.23"/>
    </reaction>
</comment>
<keyword evidence="6" id="KW-0067">ATP-binding</keyword>
<reference evidence="8 10" key="2">
    <citation type="submission" date="2019-03" db="EMBL/GenBank/DDBJ databases">
        <title>Genomic Encyclopedia of Type Strains, Phase IV (KMG-IV): sequencing the most valuable type-strain genomes for metagenomic binning, comparative biology and taxonomic classification.</title>
        <authorList>
            <person name="Goeker M."/>
        </authorList>
    </citation>
    <scope>NUCLEOTIDE SEQUENCE [LARGE SCALE GENOMIC DNA]</scope>
    <source>
        <strain evidence="8 10">DSM 101483</strain>
    </source>
</reference>
<proteinExistence type="inferred from homology"/>
<dbReference type="GO" id="GO:0003951">
    <property type="term" value="F:NAD+ kinase activity"/>
    <property type="evidence" value="ECO:0007669"/>
    <property type="project" value="UniProtKB-UniRule"/>
</dbReference>
<keyword evidence="6" id="KW-0963">Cytoplasm</keyword>
<comment type="similarity">
    <text evidence="6">Belongs to the NAD kinase family.</text>
</comment>
<dbReference type="PANTHER" id="PTHR20275">
    <property type="entry name" value="NAD KINASE"/>
    <property type="match status" value="1"/>
</dbReference>
<dbReference type="InterPro" id="IPR002504">
    <property type="entry name" value="NADK"/>
</dbReference>
<accession>A0A126QMG4</accession>
<evidence type="ECO:0000256" key="6">
    <source>
        <dbReference type="HAMAP-Rule" id="MF_00361"/>
    </source>
</evidence>
<dbReference type="Gene3D" id="3.40.50.10330">
    <property type="entry name" value="Probable inorganic polyphosphate/atp-NAD kinase, domain 1"/>
    <property type="match status" value="1"/>
</dbReference>
<feature type="binding site" evidence="6">
    <location>
        <position position="148"/>
    </location>
    <ligand>
        <name>NAD(+)</name>
        <dbReference type="ChEBI" id="CHEBI:57540"/>
    </ligand>
</feature>
<comment type="caution">
    <text evidence="6">Lacks conserved residue(s) required for the propagation of feature annotation.</text>
</comment>
<dbReference type="AlphaFoldDB" id="A0A126QMG4"/>
<dbReference type="Pfam" id="PF20143">
    <property type="entry name" value="NAD_kinase_C"/>
    <property type="match status" value="1"/>
</dbReference>
<dbReference type="SUPFAM" id="SSF111331">
    <property type="entry name" value="NAD kinase/diacylglycerol kinase-like"/>
    <property type="match status" value="1"/>
</dbReference>
<keyword evidence="1 6" id="KW-0808">Transferase</keyword>
<evidence type="ECO:0000313" key="8">
    <source>
        <dbReference type="EMBL" id="TDT92098.1"/>
    </source>
</evidence>
<evidence type="ECO:0000256" key="4">
    <source>
        <dbReference type="ARBA" id="ARBA00023027"/>
    </source>
</evidence>
<keyword evidence="2 6" id="KW-0418">Kinase</keyword>
<feature type="active site" description="Proton acceptor" evidence="6">
    <location>
        <position position="48"/>
    </location>
</feature>
<dbReference type="OrthoDB" id="9774737at2"/>